<feature type="domain" description="MutL C-terminal dimerisation" evidence="1">
    <location>
        <begin position="32"/>
        <end position="230"/>
    </location>
</feature>
<dbReference type="PANTHER" id="PTHR10073">
    <property type="entry name" value="DNA MISMATCH REPAIR PROTEIN MLH, PMS, MUTL"/>
    <property type="match status" value="1"/>
</dbReference>
<dbReference type="AlphaFoldDB" id="A0AAV2SXL5"/>
<dbReference type="PANTHER" id="PTHR10073:SF12">
    <property type="entry name" value="DNA MISMATCH REPAIR PROTEIN MLH1"/>
    <property type="match status" value="1"/>
</dbReference>
<dbReference type="GO" id="GO:0005524">
    <property type="term" value="F:ATP binding"/>
    <property type="evidence" value="ECO:0007669"/>
    <property type="project" value="InterPro"/>
</dbReference>
<dbReference type="InterPro" id="IPR037198">
    <property type="entry name" value="MutL_C_sf"/>
</dbReference>
<dbReference type="GO" id="GO:0016887">
    <property type="term" value="F:ATP hydrolysis activity"/>
    <property type="evidence" value="ECO:0007669"/>
    <property type="project" value="InterPro"/>
</dbReference>
<evidence type="ECO:0000313" key="2">
    <source>
        <dbReference type="EMBL" id="CAL5129669.1"/>
    </source>
</evidence>
<proteinExistence type="predicted"/>
<evidence type="ECO:0000313" key="3">
    <source>
        <dbReference type="Proteomes" id="UP001497525"/>
    </source>
</evidence>
<name>A0AAV2SXL5_CALDB</name>
<gene>
    <name evidence="2" type="ORF">CDAUBV1_LOCUS687</name>
</gene>
<organism evidence="2 3">
    <name type="scientific">Calicophoron daubneyi</name>
    <name type="common">Rumen fluke</name>
    <name type="synonym">Paramphistomum daubneyi</name>
    <dbReference type="NCBI Taxonomy" id="300641"/>
    <lineage>
        <taxon>Eukaryota</taxon>
        <taxon>Metazoa</taxon>
        <taxon>Spiralia</taxon>
        <taxon>Lophotrochozoa</taxon>
        <taxon>Platyhelminthes</taxon>
        <taxon>Trematoda</taxon>
        <taxon>Digenea</taxon>
        <taxon>Plagiorchiida</taxon>
        <taxon>Pronocephalata</taxon>
        <taxon>Paramphistomoidea</taxon>
        <taxon>Paramphistomidae</taxon>
        <taxon>Calicophoron</taxon>
    </lineage>
</organism>
<evidence type="ECO:0000259" key="1">
    <source>
        <dbReference type="SMART" id="SM00853"/>
    </source>
</evidence>
<sequence length="270" mass="30807">MKAAFRKSHWLSCAGSEQRITITKEHLRRAKVVGQLEGKLIIAKIHSSSHTYLSSTGPSEAFSDPSPKVTETTSKPRFLIAVDQHAAHERILLEELESRWLRVVTYVQKVRRNALSGCGKLVNKRFLGHTNKIGRANQILVELIKELGLDYEVRIPEQKEFLRVLHKRTSKSYHDTGGAIPDRDVIRLIKLLVRDKGRLRNSTVDGIRRILDPAFRAKACHSSIRFGDQLKKFEMKALLVRLGECRLPFQCAHGRPTCALIDTEQYLNWP</sequence>
<accession>A0AAV2SXL5</accession>
<dbReference type="Proteomes" id="UP001497525">
    <property type="component" value="Unassembled WGS sequence"/>
</dbReference>
<protein>
    <recommendedName>
        <fullName evidence="1">MutL C-terminal dimerisation domain-containing protein</fullName>
    </recommendedName>
</protein>
<dbReference type="GO" id="GO:0032300">
    <property type="term" value="C:mismatch repair complex"/>
    <property type="evidence" value="ECO:0007669"/>
    <property type="project" value="InterPro"/>
</dbReference>
<dbReference type="InterPro" id="IPR042120">
    <property type="entry name" value="MutL_C_dimsub"/>
</dbReference>
<dbReference type="SMART" id="SM00853">
    <property type="entry name" value="MutL_C"/>
    <property type="match status" value="1"/>
</dbReference>
<dbReference type="InterPro" id="IPR014790">
    <property type="entry name" value="MutL_C"/>
</dbReference>
<comment type="caution">
    <text evidence="2">The sequence shown here is derived from an EMBL/GenBank/DDBJ whole genome shotgun (WGS) entry which is preliminary data.</text>
</comment>
<dbReference type="GO" id="GO:0140664">
    <property type="term" value="F:ATP-dependent DNA damage sensor activity"/>
    <property type="evidence" value="ECO:0007669"/>
    <property type="project" value="InterPro"/>
</dbReference>
<dbReference type="SUPFAM" id="SSF118116">
    <property type="entry name" value="DNA mismatch repair protein MutL"/>
    <property type="match status" value="1"/>
</dbReference>
<dbReference type="EMBL" id="CAXLJL010000002">
    <property type="protein sequence ID" value="CAL5129669.1"/>
    <property type="molecule type" value="Genomic_DNA"/>
</dbReference>
<reference evidence="2" key="1">
    <citation type="submission" date="2024-06" db="EMBL/GenBank/DDBJ databases">
        <authorList>
            <person name="Liu X."/>
            <person name="Lenzi L."/>
            <person name="Haldenby T S."/>
            <person name="Uol C."/>
        </authorList>
    </citation>
    <scope>NUCLEOTIDE SEQUENCE</scope>
</reference>
<dbReference type="InterPro" id="IPR038973">
    <property type="entry name" value="MutL/Mlh/Pms-like"/>
</dbReference>
<dbReference type="Gene3D" id="3.30.1540.20">
    <property type="entry name" value="MutL, C-terminal domain, dimerisation subdomain"/>
    <property type="match status" value="1"/>
</dbReference>
<dbReference type="GO" id="GO:0006298">
    <property type="term" value="P:mismatch repair"/>
    <property type="evidence" value="ECO:0007669"/>
    <property type="project" value="InterPro"/>
</dbReference>